<evidence type="ECO:0000256" key="4">
    <source>
        <dbReference type="SAM" id="MobiDB-lite"/>
    </source>
</evidence>
<dbReference type="Gene3D" id="1.50.10.10">
    <property type="match status" value="1"/>
</dbReference>
<dbReference type="InterPro" id="IPR000421">
    <property type="entry name" value="FA58C"/>
</dbReference>
<dbReference type="InterPro" id="IPR008928">
    <property type="entry name" value="6-hairpin_glycosidase_sf"/>
</dbReference>
<dbReference type="InterPro" id="IPR054363">
    <property type="entry name" value="GH95_cat"/>
</dbReference>
<feature type="region of interest" description="Disordered" evidence="4">
    <location>
        <begin position="22"/>
        <end position="43"/>
    </location>
</feature>
<feature type="chain" id="PRO_5045822550" description="F5/8 type C domain-containing protein" evidence="5">
    <location>
        <begin position="29"/>
        <end position="1058"/>
    </location>
</feature>
<keyword evidence="2" id="KW-0106">Calcium</keyword>
<evidence type="ECO:0000256" key="3">
    <source>
        <dbReference type="ARBA" id="ARBA00023157"/>
    </source>
</evidence>
<keyword evidence="8" id="KW-1185">Reference proteome</keyword>
<keyword evidence="1" id="KW-0479">Metal-binding</keyword>
<feature type="compositionally biased region" description="Polar residues" evidence="4">
    <location>
        <begin position="936"/>
        <end position="954"/>
    </location>
</feature>
<dbReference type="Pfam" id="PF14498">
    <property type="entry name" value="Glyco_hyd_65N_2"/>
    <property type="match status" value="1"/>
</dbReference>
<dbReference type="InterPro" id="IPR018905">
    <property type="entry name" value="A-galactase_NEW3"/>
</dbReference>
<name>A0ABN2CE03_9ACTN</name>
<keyword evidence="3" id="KW-1015">Disulfide bond</keyword>
<proteinExistence type="predicted"/>
<organism evidence="7 8">
    <name type="scientific">Kribbella sancticallisti</name>
    <dbReference type="NCBI Taxonomy" id="460087"/>
    <lineage>
        <taxon>Bacteria</taxon>
        <taxon>Bacillati</taxon>
        <taxon>Actinomycetota</taxon>
        <taxon>Actinomycetes</taxon>
        <taxon>Propionibacteriales</taxon>
        <taxon>Kribbellaceae</taxon>
        <taxon>Kribbella</taxon>
    </lineage>
</organism>
<dbReference type="InterPro" id="IPR012341">
    <property type="entry name" value="6hp_glycosidase-like_sf"/>
</dbReference>
<dbReference type="Pfam" id="PF10633">
    <property type="entry name" value="NPCBM_assoc"/>
    <property type="match status" value="1"/>
</dbReference>
<dbReference type="PROSITE" id="PS50022">
    <property type="entry name" value="FA58C_3"/>
    <property type="match status" value="1"/>
</dbReference>
<dbReference type="PANTHER" id="PTHR31084:SF0">
    <property type="entry name" value="ALPHA-L-FUCOSIDASE 2"/>
    <property type="match status" value="1"/>
</dbReference>
<dbReference type="Pfam" id="PF22124">
    <property type="entry name" value="Glyco_hydro_95_cat"/>
    <property type="match status" value="1"/>
</dbReference>
<protein>
    <recommendedName>
        <fullName evidence="6">F5/8 type C domain-containing protein</fullName>
    </recommendedName>
</protein>
<gene>
    <name evidence="7" type="ORF">GCM10009789_06940</name>
</gene>
<dbReference type="SMART" id="SM00607">
    <property type="entry name" value="FTP"/>
    <property type="match status" value="1"/>
</dbReference>
<evidence type="ECO:0000313" key="8">
    <source>
        <dbReference type="Proteomes" id="UP001500393"/>
    </source>
</evidence>
<feature type="region of interest" description="Disordered" evidence="4">
    <location>
        <begin position="918"/>
        <end position="954"/>
    </location>
</feature>
<keyword evidence="5" id="KW-0732">Signal</keyword>
<dbReference type="EMBL" id="BAAAOS010000007">
    <property type="protein sequence ID" value="GAA1556190.1"/>
    <property type="molecule type" value="Genomic_DNA"/>
</dbReference>
<reference evidence="7 8" key="1">
    <citation type="journal article" date="2019" name="Int. J. Syst. Evol. Microbiol.">
        <title>The Global Catalogue of Microorganisms (GCM) 10K type strain sequencing project: providing services to taxonomists for standard genome sequencing and annotation.</title>
        <authorList>
            <consortium name="The Broad Institute Genomics Platform"/>
            <consortium name="The Broad Institute Genome Sequencing Center for Infectious Disease"/>
            <person name="Wu L."/>
            <person name="Ma J."/>
        </authorList>
    </citation>
    <scope>NUCLEOTIDE SEQUENCE [LARGE SCALE GENOMIC DNA]</scope>
    <source>
        <strain evidence="7 8">JCM 14969</strain>
    </source>
</reference>
<dbReference type="SUPFAM" id="SSF48208">
    <property type="entry name" value="Six-hairpin glycosidases"/>
    <property type="match status" value="1"/>
</dbReference>
<evidence type="ECO:0000256" key="5">
    <source>
        <dbReference type="SAM" id="SignalP"/>
    </source>
</evidence>
<dbReference type="InterPro" id="IPR049053">
    <property type="entry name" value="AFCA-like_C"/>
</dbReference>
<accession>A0ABN2CE03</accession>
<dbReference type="InterPro" id="IPR027414">
    <property type="entry name" value="GH95_N_dom"/>
</dbReference>
<dbReference type="PANTHER" id="PTHR31084">
    <property type="entry name" value="ALPHA-L-FUCOSIDASE 2"/>
    <property type="match status" value="1"/>
</dbReference>
<comment type="caution">
    <text evidence="7">The sequence shown here is derived from an EMBL/GenBank/DDBJ whole genome shotgun (WGS) entry which is preliminary data.</text>
</comment>
<dbReference type="SUPFAM" id="SSF49785">
    <property type="entry name" value="Galactose-binding domain-like"/>
    <property type="match status" value="1"/>
</dbReference>
<dbReference type="InterPro" id="IPR006585">
    <property type="entry name" value="FTP1"/>
</dbReference>
<sequence length="1058" mass="114083">MRLVTTGFALFAAVTVVAGLSTPAGSSAAPPPAPAGSPGGDLSLWYTEPATDWESEALPIGNGASGAMIFGGIGTEHLQLNEKTLWTGGPGSKQGYDFGNWRTPRPTTLADIRKQIDQNLKVSPDVATSALAQNEIGFGDYQPLLDLKLAMDPAPEDVTGYRRHLDIENSLAGVQYDAGGTRYTREYFASAPGNITVARLSASNEGKIGFTASLTGESNRTRTVTAKDGRITVSGALLDNGMRYESQAQVITTGGTRTDNPDGTVTVAGADSAILIVSSGTDYSDVYPTYRSTDPHAGVTSRVDAASRLQYGVLKARHIADYRKFFDRVDLRLGQVMPNIPTDELLTQYREGTAGPEARKALEALFFQYGRYLLVASSRDNSPLPANLQGVWNNSTTPPWRSDYHTNINLQMNYWLAETTNLSETTEPLFDFVDALVPPGRVTAKEMFGADGWVVHSQTNPFGFTGVIGYPLAFWMPDAGGWLAQHYWEHYQFTRDKKFLKERAYPLMKELAEFWIDELQVDPRDGKLVVTPSFSPEHGDYSAGAAMPQQIVWDLFTNLSEAAPVVGETKAYRDQLASILQRLDPGTKVGSWGQLQEWKEDWDDPTDQHRHTSQLFGLHPGRQILPAKSPELAAAAVKTLEGRGDGGTGWSKAWKINFWARLLDGNHSHKMLSELLKTSTLKNLWDTHPPFQIDGNFGATAGVAEMLLQSHAGSIDVLPALPDTWADKGSYDGLRARGAFTVGATWQDAAATEIRLHADQGGTVALRNQILAGPFSVTDERGRKVEVRRTGADTVSFATSAGGDYVVRAKAVLNLEAPAAVGLRPVEVKASVIAVAGNLPAGELTLDVPEGWTVSPASVQTPAVRPGRPYPVTFTVTPTMASGEGDFTLAAKLTAKDLQLFARAGTGLWRTNLARGKAATQSSTAHNAPASRAVDGNTSGSWGDNSVTHTNEPSSEAWWQVDLGKPEALSQLSVWNRTDCCSDRLSNYWIIVSENPITAASLLEARTAPGVTAIRQATTAGSPTTVDLNVTGRYVRIQLESTSNPLSLAEVKLYPAGG</sequence>
<dbReference type="Pfam" id="PF22633">
    <property type="entry name" value="F5_F8_type_C_2"/>
    <property type="match status" value="1"/>
</dbReference>
<evidence type="ECO:0000259" key="6">
    <source>
        <dbReference type="PROSITE" id="PS50022"/>
    </source>
</evidence>
<evidence type="ECO:0000256" key="2">
    <source>
        <dbReference type="ARBA" id="ARBA00022837"/>
    </source>
</evidence>
<dbReference type="Proteomes" id="UP001500393">
    <property type="component" value="Unassembled WGS sequence"/>
</dbReference>
<dbReference type="Gene3D" id="2.60.120.260">
    <property type="entry name" value="Galactose-binding domain-like"/>
    <property type="match status" value="1"/>
</dbReference>
<dbReference type="InterPro" id="IPR008979">
    <property type="entry name" value="Galactose-bd-like_sf"/>
</dbReference>
<evidence type="ECO:0000313" key="7">
    <source>
        <dbReference type="EMBL" id="GAA1556190.1"/>
    </source>
</evidence>
<dbReference type="Pfam" id="PF21307">
    <property type="entry name" value="Glyco_hydro_95_C"/>
    <property type="match status" value="1"/>
</dbReference>
<feature type="signal peptide" evidence="5">
    <location>
        <begin position="1"/>
        <end position="28"/>
    </location>
</feature>
<feature type="domain" description="F5/8 type C" evidence="6">
    <location>
        <begin position="901"/>
        <end position="1056"/>
    </location>
</feature>
<evidence type="ECO:0000256" key="1">
    <source>
        <dbReference type="ARBA" id="ARBA00022723"/>
    </source>
</evidence>